<proteinExistence type="predicted"/>
<dbReference type="Proteomes" id="UP001596135">
    <property type="component" value="Unassembled WGS sequence"/>
</dbReference>
<keyword evidence="2" id="KW-0808">Transferase</keyword>
<dbReference type="GO" id="GO:0032259">
    <property type="term" value="P:methylation"/>
    <property type="evidence" value="ECO:0007669"/>
    <property type="project" value="UniProtKB-KW"/>
</dbReference>
<evidence type="ECO:0000259" key="1">
    <source>
        <dbReference type="Pfam" id="PF13649"/>
    </source>
</evidence>
<dbReference type="Gene3D" id="3.40.50.150">
    <property type="entry name" value="Vaccinia Virus protein VP39"/>
    <property type="match status" value="1"/>
</dbReference>
<gene>
    <name evidence="2" type="ORF">ACFPYL_18775</name>
</gene>
<reference evidence="3" key="1">
    <citation type="journal article" date="2019" name="Int. J. Syst. Evol. Microbiol.">
        <title>The Global Catalogue of Microorganisms (GCM) 10K type strain sequencing project: providing services to taxonomists for standard genome sequencing and annotation.</title>
        <authorList>
            <consortium name="The Broad Institute Genomics Platform"/>
            <consortium name="The Broad Institute Genome Sequencing Center for Infectious Disease"/>
            <person name="Wu L."/>
            <person name="Ma J."/>
        </authorList>
    </citation>
    <scope>NUCLEOTIDE SEQUENCE [LARGE SCALE GENOMIC DNA]</scope>
    <source>
        <strain evidence="3">CCUG 54522</strain>
    </source>
</reference>
<accession>A0ABW1LMI7</accession>
<organism evidence="2 3">
    <name type="scientific">Nocardioides hankookensis</name>
    <dbReference type="NCBI Taxonomy" id="443157"/>
    <lineage>
        <taxon>Bacteria</taxon>
        <taxon>Bacillati</taxon>
        <taxon>Actinomycetota</taxon>
        <taxon>Actinomycetes</taxon>
        <taxon>Propionibacteriales</taxon>
        <taxon>Nocardioidaceae</taxon>
        <taxon>Nocardioides</taxon>
    </lineage>
</organism>
<dbReference type="SUPFAM" id="SSF53335">
    <property type="entry name" value="S-adenosyl-L-methionine-dependent methyltransferases"/>
    <property type="match status" value="1"/>
</dbReference>
<keyword evidence="2" id="KW-0489">Methyltransferase</keyword>
<keyword evidence="3" id="KW-1185">Reference proteome</keyword>
<evidence type="ECO:0000313" key="2">
    <source>
        <dbReference type="EMBL" id="MFC6045140.1"/>
    </source>
</evidence>
<dbReference type="CDD" id="cd02440">
    <property type="entry name" value="AdoMet_MTases"/>
    <property type="match status" value="1"/>
</dbReference>
<dbReference type="EMBL" id="JBHSRJ010000008">
    <property type="protein sequence ID" value="MFC6045140.1"/>
    <property type="molecule type" value="Genomic_DNA"/>
</dbReference>
<evidence type="ECO:0000313" key="3">
    <source>
        <dbReference type="Proteomes" id="UP001596135"/>
    </source>
</evidence>
<dbReference type="InterPro" id="IPR002052">
    <property type="entry name" value="DNA_methylase_N6_adenine_CS"/>
</dbReference>
<sequence>MTALQTQHVDFGSLRIAFDDRVLRPRAWTADQSRWAAELITTAPEGAVLELCAGAGQIGLLAVADSDRHLVCVDLSPVACDYARRNAEAAGMADRVEVREGSMDAVLREDERFALVVADPPWVRRTDVERYPEDPVLAIDGGDDGLDVARLCLGVARRHLHPDGSVVLQIGTLEQVDRLRLELAGTGLVIAEVREGERGVLVRLDLS</sequence>
<dbReference type="RefSeq" id="WP_379157780.1">
    <property type="nucleotide sequence ID" value="NZ_JBHSRJ010000008.1"/>
</dbReference>
<feature type="domain" description="Methyltransferase" evidence="1">
    <location>
        <begin position="48"/>
        <end position="118"/>
    </location>
</feature>
<dbReference type="Pfam" id="PF13649">
    <property type="entry name" value="Methyltransf_25"/>
    <property type="match status" value="1"/>
</dbReference>
<dbReference type="PANTHER" id="PTHR18895">
    <property type="entry name" value="HEMK METHYLTRANSFERASE"/>
    <property type="match status" value="1"/>
</dbReference>
<dbReference type="GO" id="GO:0008168">
    <property type="term" value="F:methyltransferase activity"/>
    <property type="evidence" value="ECO:0007669"/>
    <property type="project" value="UniProtKB-KW"/>
</dbReference>
<dbReference type="InterPro" id="IPR050320">
    <property type="entry name" value="N5-glutamine_MTase"/>
</dbReference>
<dbReference type="PROSITE" id="PS00092">
    <property type="entry name" value="N6_MTASE"/>
    <property type="match status" value="1"/>
</dbReference>
<protein>
    <submittedName>
        <fullName evidence="2">Methyltransferase domain-containing protein</fullName>
    </submittedName>
</protein>
<comment type="caution">
    <text evidence="2">The sequence shown here is derived from an EMBL/GenBank/DDBJ whole genome shotgun (WGS) entry which is preliminary data.</text>
</comment>
<dbReference type="PANTHER" id="PTHR18895:SF74">
    <property type="entry name" value="MTRF1L RELEASE FACTOR GLUTAMINE METHYLTRANSFERASE"/>
    <property type="match status" value="1"/>
</dbReference>
<dbReference type="InterPro" id="IPR029063">
    <property type="entry name" value="SAM-dependent_MTases_sf"/>
</dbReference>
<name>A0ABW1LMI7_9ACTN</name>
<dbReference type="InterPro" id="IPR041698">
    <property type="entry name" value="Methyltransf_25"/>
</dbReference>